<evidence type="ECO:0000313" key="9">
    <source>
        <dbReference type="Proteomes" id="UP000199415"/>
    </source>
</evidence>
<dbReference type="InterPro" id="IPR036584">
    <property type="entry name" value="FliS_sf"/>
</dbReference>
<dbReference type="CDD" id="cd16098">
    <property type="entry name" value="FliS"/>
    <property type="match status" value="1"/>
</dbReference>
<keyword evidence="9" id="KW-1185">Reference proteome</keyword>
<dbReference type="EMBL" id="FNCE01000003">
    <property type="protein sequence ID" value="SDF92821.1"/>
    <property type="molecule type" value="Genomic_DNA"/>
</dbReference>
<proteinExistence type="inferred from homology"/>
<keyword evidence="8" id="KW-0966">Cell projection</keyword>
<gene>
    <name evidence="8" type="ORF">SAMN05216241_103199</name>
</gene>
<dbReference type="PIRSF" id="PIRSF039090">
    <property type="entry name" value="Flis"/>
    <property type="match status" value="1"/>
</dbReference>
<sequence length="153" mass="16648">MYTNVAQTYAANQAQGMSKAKQVALVLDRAIASLRDAVDAIEANEIERRLNSVRLARNIVLTLKGGLDFNQDAELARNLNTVYMTCLDRMTSINTKNDPQYAHEVIDLLKPLRDAWHEAADQLQSEENGASQPAATSAPQGEQPPAGGLNLAT</sequence>
<name>A0A1G7Q2V7_9PROT</name>
<evidence type="ECO:0000256" key="2">
    <source>
        <dbReference type="ARBA" id="ARBA00008787"/>
    </source>
</evidence>
<evidence type="ECO:0000256" key="3">
    <source>
        <dbReference type="ARBA" id="ARBA00022490"/>
    </source>
</evidence>
<dbReference type="InterPro" id="IPR003713">
    <property type="entry name" value="FliS"/>
</dbReference>
<dbReference type="Pfam" id="PF02561">
    <property type="entry name" value="FliS"/>
    <property type="match status" value="1"/>
</dbReference>
<dbReference type="STRING" id="1082479.SAMN05216241_103199"/>
<dbReference type="RefSeq" id="WP_090019317.1">
    <property type="nucleotide sequence ID" value="NZ_FNCE01000003.1"/>
</dbReference>
<feature type="compositionally biased region" description="Polar residues" evidence="7">
    <location>
        <begin position="122"/>
        <end position="140"/>
    </location>
</feature>
<dbReference type="PANTHER" id="PTHR34773:SF1">
    <property type="entry name" value="FLAGELLAR SECRETION CHAPERONE FLIS"/>
    <property type="match status" value="1"/>
</dbReference>
<feature type="region of interest" description="Disordered" evidence="7">
    <location>
        <begin position="120"/>
        <end position="153"/>
    </location>
</feature>
<dbReference type="PANTHER" id="PTHR34773">
    <property type="entry name" value="FLAGELLAR SECRETION CHAPERONE FLIS"/>
    <property type="match status" value="1"/>
</dbReference>
<dbReference type="NCBIfam" id="TIGR00208">
    <property type="entry name" value="fliS"/>
    <property type="match status" value="1"/>
</dbReference>
<evidence type="ECO:0000256" key="7">
    <source>
        <dbReference type="SAM" id="MobiDB-lite"/>
    </source>
</evidence>
<dbReference type="SUPFAM" id="SSF101116">
    <property type="entry name" value="Flagellar export chaperone FliS"/>
    <property type="match status" value="1"/>
</dbReference>
<evidence type="ECO:0000256" key="5">
    <source>
        <dbReference type="ARBA" id="ARBA00023186"/>
    </source>
</evidence>
<dbReference type="Proteomes" id="UP000199415">
    <property type="component" value="Unassembled WGS sequence"/>
</dbReference>
<organism evidence="8 9">
    <name type="scientific">Limimonas halophila</name>
    <dbReference type="NCBI Taxonomy" id="1082479"/>
    <lineage>
        <taxon>Bacteria</taxon>
        <taxon>Pseudomonadati</taxon>
        <taxon>Pseudomonadota</taxon>
        <taxon>Alphaproteobacteria</taxon>
        <taxon>Rhodospirillales</taxon>
        <taxon>Rhodovibrionaceae</taxon>
        <taxon>Limimonas</taxon>
    </lineage>
</organism>
<dbReference type="OrthoDB" id="7355300at2"/>
<reference evidence="8 9" key="1">
    <citation type="submission" date="2016-10" db="EMBL/GenBank/DDBJ databases">
        <authorList>
            <person name="de Groot N.N."/>
        </authorList>
    </citation>
    <scope>NUCLEOTIDE SEQUENCE [LARGE SCALE GENOMIC DNA]</scope>
    <source>
        <strain evidence="8 9">DSM 25584</strain>
    </source>
</reference>
<dbReference type="AlphaFoldDB" id="A0A1G7Q2V7"/>
<keyword evidence="8" id="KW-0969">Cilium</keyword>
<evidence type="ECO:0000256" key="1">
    <source>
        <dbReference type="ARBA" id="ARBA00004514"/>
    </source>
</evidence>
<accession>A0A1G7Q2V7</accession>
<dbReference type="GO" id="GO:0071973">
    <property type="term" value="P:bacterial-type flagellum-dependent cell motility"/>
    <property type="evidence" value="ECO:0007669"/>
    <property type="project" value="TreeGrafter"/>
</dbReference>
<evidence type="ECO:0000256" key="4">
    <source>
        <dbReference type="ARBA" id="ARBA00022795"/>
    </source>
</evidence>
<dbReference type="GO" id="GO:0044780">
    <property type="term" value="P:bacterial-type flagellum assembly"/>
    <property type="evidence" value="ECO:0007669"/>
    <property type="project" value="InterPro"/>
</dbReference>
<keyword evidence="8" id="KW-0282">Flagellum</keyword>
<comment type="subcellular location">
    <subcellularLocation>
        <location evidence="1 6">Cytoplasm</location>
        <location evidence="1 6">Cytosol</location>
    </subcellularLocation>
</comment>
<keyword evidence="3 6" id="KW-0963">Cytoplasm</keyword>
<keyword evidence="4 6" id="KW-1005">Bacterial flagellum biogenesis</keyword>
<dbReference type="Gene3D" id="1.20.120.340">
    <property type="entry name" value="Flagellar protein FliS"/>
    <property type="match status" value="1"/>
</dbReference>
<protein>
    <recommendedName>
        <fullName evidence="6">Flagellar secretion chaperone FliS</fullName>
    </recommendedName>
</protein>
<evidence type="ECO:0000256" key="6">
    <source>
        <dbReference type="PIRNR" id="PIRNR039090"/>
    </source>
</evidence>
<evidence type="ECO:0000313" key="8">
    <source>
        <dbReference type="EMBL" id="SDF92821.1"/>
    </source>
</evidence>
<keyword evidence="5" id="KW-0143">Chaperone</keyword>
<comment type="similarity">
    <text evidence="2 6">Belongs to the FliS family.</text>
</comment>
<dbReference type="GO" id="GO:0005829">
    <property type="term" value="C:cytosol"/>
    <property type="evidence" value="ECO:0007669"/>
    <property type="project" value="UniProtKB-SubCell"/>
</dbReference>